<accession>A0ABT5DV83</accession>
<name>A0ABT5DV83_9BACT</name>
<comment type="caution">
    <text evidence="1">The sequence shown here is derived from an EMBL/GenBank/DDBJ whole genome shotgun (WGS) entry which is preliminary data.</text>
</comment>
<gene>
    <name evidence="1" type="ORF">POL25_11645</name>
</gene>
<reference evidence="1 2" key="1">
    <citation type="submission" date="2022-11" db="EMBL/GenBank/DDBJ databases">
        <title>Minimal conservation of predation-associated metabolite biosynthetic gene clusters underscores biosynthetic potential of Myxococcota including descriptions for ten novel species: Archangium lansinium sp. nov., Myxococcus landrumus sp. nov., Nannocystis bai.</title>
        <authorList>
            <person name="Ahearne A."/>
            <person name="Stevens C."/>
            <person name="Dowd S."/>
        </authorList>
    </citation>
    <scope>NUCLEOTIDE SEQUENCE [LARGE SCALE GENOMIC DNA]</scope>
    <source>
        <strain evidence="1 2">BB15-2</strain>
    </source>
</reference>
<protein>
    <submittedName>
        <fullName evidence="1">Uncharacterized protein</fullName>
    </submittedName>
</protein>
<dbReference type="Proteomes" id="UP001221686">
    <property type="component" value="Unassembled WGS sequence"/>
</dbReference>
<organism evidence="1 2">
    <name type="scientific">Nannocystis bainbridge</name>
    <dbReference type="NCBI Taxonomy" id="2995303"/>
    <lineage>
        <taxon>Bacteria</taxon>
        <taxon>Pseudomonadati</taxon>
        <taxon>Myxococcota</taxon>
        <taxon>Polyangia</taxon>
        <taxon>Nannocystales</taxon>
        <taxon>Nannocystaceae</taxon>
        <taxon>Nannocystis</taxon>
    </lineage>
</organism>
<dbReference type="EMBL" id="JAQNDL010000001">
    <property type="protein sequence ID" value="MDC0717552.1"/>
    <property type="molecule type" value="Genomic_DNA"/>
</dbReference>
<evidence type="ECO:0000313" key="2">
    <source>
        <dbReference type="Proteomes" id="UP001221686"/>
    </source>
</evidence>
<sequence length="241" mass="26546">MSTIRVTFVDAADNSVFGEADVPAEHLPESFTTATTMRLGDGEWQVEQADPAERHEFLASGRLRLVLHEIQWVDPKTILFTLPTLEDTMPRLLDEPADGFSMHEDDWRQRELVSIAFMPEIEAELAAIRAVLAAPTGGGFANLHVRERIAEPLRDTGLVLAELQLAFGQPPRRDLGLGGLRVADGFVFLPMEAPVYGHEHEGRVAALGIVDELPPALAELARRRELVLVDWCAATVTEPGQ</sequence>
<evidence type="ECO:0000313" key="1">
    <source>
        <dbReference type="EMBL" id="MDC0717552.1"/>
    </source>
</evidence>
<proteinExistence type="predicted"/>
<keyword evidence="2" id="KW-1185">Reference proteome</keyword>
<dbReference type="RefSeq" id="WP_272086036.1">
    <property type="nucleotide sequence ID" value="NZ_JAQNDL010000001.1"/>
</dbReference>